<name>A0ABT8F941_9BACT</name>
<organism evidence="2 3">
    <name type="scientific">Shiella aurantiaca</name>
    <dbReference type="NCBI Taxonomy" id="3058365"/>
    <lineage>
        <taxon>Bacteria</taxon>
        <taxon>Pseudomonadati</taxon>
        <taxon>Bacteroidota</taxon>
        <taxon>Cytophagia</taxon>
        <taxon>Cytophagales</taxon>
        <taxon>Shiellaceae</taxon>
        <taxon>Shiella</taxon>
    </lineage>
</organism>
<keyword evidence="1" id="KW-1133">Transmembrane helix</keyword>
<dbReference type="EMBL" id="JAUHJS010000009">
    <property type="protein sequence ID" value="MDN4166952.1"/>
    <property type="molecule type" value="Genomic_DNA"/>
</dbReference>
<reference evidence="2" key="1">
    <citation type="submission" date="2023-06" db="EMBL/GenBank/DDBJ databases">
        <title>Cytophagales bacterium Strain LB-30, isolated from soil.</title>
        <authorList>
            <person name="Liu B."/>
        </authorList>
    </citation>
    <scope>NUCLEOTIDE SEQUENCE</scope>
    <source>
        <strain evidence="2">LB-30</strain>
    </source>
</reference>
<dbReference type="RefSeq" id="WP_320005490.1">
    <property type="nucleotide sequence ID" value="NZ_JAUHJS010000009.1"/>
</dbReference>
<evidence type="ECO:0000313" key="2">
    <source>
        <dbReference type="EMBL" id="MDN4166952.1"/>
    </source>
</evidence>
<sequence>MSNKTRNLIKLIALLIVGICVLMELHIVSIPALNPHKFWLMLISFTMVLVSSK</sequence>
<proteinExistence type="predicted"/>
<keyword evidence="3" id="KW-1185">Reference proteome</keyword>
<comment type="caution">
    <text evidence="2">The sequence shown here is derived from an EMBL/GenBank/DDBJ whole genome shotgun (WGS) entry which is preliminary data.</text>
</comment>
<keyword evidence="1" id="KW-0472">Membrane</keyword>
<gene>
    <name evidence="2" type="ORF">QWY31_15685</name>
</gene>
<keyword evidence="1" id="KW-0812">Transmembrane</keyword>
<evidence type="ECO:0000313" key="3">
    <source>
        <dbReference type="Proteomes" id="UP001168552"/>
    </source>
</evidence>
<dbReference type="Proteomes" id="UP001168552">
    <property type="component" value="Unassembled WGS sequence"/>
</dbReference>
<evidence type="ECO:0000256" key="1">
    <source>
        <dbReference type="SAM" id="Phobius"/>
    </source>
</evidence>
<feature type="transmembrane region" description="Helical" evidence="1">
    <location>
        <begin position="12"/>
        <end position="30"/>
    </location>
</feature>
<accession>A0ABT8F941</accession>
<protein>
    <submittedName>
        <fullName evidence="2">Uncharacterized protein</fullName>
    </submittedName>
</protein>